<dbReference type="PANTHER" id="PTHR16091">
    <property type="entry name" value="TTC17 PROTEIN"/>
    <property type="match status" value="1"/>
</dbReference>
<reference evidence="4 5" key="1">
    <citation type="submission" date="2020-08" db="EMBL/GenBank/DDBJ databases">
        <authorList>
            <person name="Hejnol A."/>
        </authorList>
    </citation>
    <scope>NUCLEOTIDE SEQUENCE [LARGE SCALE GENOMIC DNA]</scope>
</reference>
<dbReference type="GO" id="GO:0030041">
    <property type="term" value="P:actin filament polymerization"/>
    <property type="evidence" value="ECO:0007669"/>
    <property type="project" value="TreeGrafter"/>
</dbReference>
<proteinExistence type="predicted"/>
<keyword evidence="5" id="KW-1185">Reference proteome</keyword>
<dbReference type="InterPro" id="IPR011990">
    <property type="entry name" value="TPR-like_helical_dom_sf"/>
</dbReference>
<keyword evidence="3" id="KW-0732">Signal</keyword>
<evidence type="ECO:0000313" key="4">
    <source>
        <dbReference type="EMBL" id="CAD5117844.1"/>
    </source>
</evidence>
<protein>
    <submittedName>
        <fullName evidence="4">DgyrCDS6590</fullName>
    </submittedName>
</protein>
<evidence type="ECO:0000256" key="2">
    <source>
        <dbReference type="SAM" id="Coils"/>
    </source>
</evidence>
<feature type="chain" id="PRO_5029572806" evidence="3">
    <location>
        <begin position="23"/>
        <end position="852"/>
    </location>
</feature>
<comment type="caution">
    <text evidence="4">The sequence shown here is derived from an EMBL/GenBank/DDBJ whole genome shotgun (WGS) entry which is preliminary data.</text>
</comment>
<dbReference type="FunFam" id="1.25.40.10:FF:000061">
    <property type="entry name" value="Tetratricopeptide repeat domain 17"/>
    <property type="match status" value="1"/>
</dbReference>
<feature type="repeat" description="TPR" evidence="1">
    <location>
        <begin position="666"/>
        <end position="699"/>
    </location>
</feature>
<organism evidence="4 5">
    <name type="scientific">Dimorphilus gyrociliatus</name>
    <dbReference type="NCBI Taxonomy" id="2664684"/>
    <lineage>
        <taxon>Eukaryota</taxon>
        <taxon>Metazoa</taxon>
        <taxon>Spiralia</taxon>
        <taxon>Lophotrochozoa</taxon>
        <taxon>Annelida</taxon>
        <taxon>Polychaeta</taxon>
        <taxon>Polychaeta incertae sedis</taxon>
        <taxon>Dinophilidae</taxon>
        <taxon>Dimorphilus</taxon>
    </lineage>
</organism>
<dbReference type="InterPro" id="IPR019734">
    <property type="entry name" value="TPR_rpt"/>
</dbReference>
<dbReference type="Proteomes" id="UP000549394">
    <property type="component" value="Unassembled WGS sequence"/>
</dbReference>
<evidence type="ECO:0000256" key="3">
    <source>
        <dbReference type="SAM" id="SignalP"/>
    </source>
</evidence>
<dbReference type="SUPFAM" id="SSF48452">
    <property type="entry name" value="TPR-like"/>
    <property type="match status" value="1"/>
</dbReference>
<keyword evidence="1" id="KW-0802">TPR repeat</keyword>
<evidence type="ECO:0000256" key="1">
    <source>
        <dbReference type="PROSITE-ProRule" id="PRU00339"/>
    </source>
</evidence>
<sequence>MAVLLVEVFSFVLLLCSTISDASTHWIVTEGGKLQAQVDSVFNLHRPYDLLALLRQEGRAYLLQNLQDELVKKKKDIDQNDKDEPGLEERYYKEDSDCIIAGKPLTEYDLYISTVLPLQNKNINGEDFLEPSTLNNIPPDCISAYDLPFSMHSFDHLHGVRLRKNLTAAAELGLINAVCPDENVNDYGSRISDALKRNNTSWVLYNMAAFYWRIKGNAFNVVECLRRALHFSPRQHKDVALISLANILHRAKRSKEAAVLLHAAIDINSDLNVNHFTLGNIYAVLGDYNKSVICFENTLIMQKDFEAAYRRKHAVKCHHKIETALEAQHKTLQKTLNELRSYQKRHELFEKERFVLNTEKALDSEKEIQQQSYENSKLAKKMLEQEELCNDNACEWHPKKLSKLSFNNVKKFRDVFPNWPPYTEVWDGDEVNNFGSKTPREYLNPVKESRYVKREEYTKEELSRFVYKQKNWPDKQECDTYVQKIPAWNDFPTTYLPPENKGFDVRTILSAGLGLTDGVGHDLPWYPPVCVNLDNIPEGTQSYDHLEAIKKRTEVPLKLYDSYMRPLLQSLVPDATEEEIGQRILTALKSQVGPAWLLYNVAGLYWRVIGNNYHSIECLRRSLYLVPTKYRDVPLVNLANILYKWGRVDEAIILIREASSINSMEPETHFMLANLLAAKGNTSGAIYHYEECLHQQPDHQQALTMLRALNCYIKFHRAAQSSAPVATMIMKKAVENAPTIFCRKDSEGFENCVFEATGNCYKPDTEKLKILCEGNDCNEIISGKRRPHIKLELSSGIIHRKLFIGEGNLQISPNDCVIFNDGSKSEGCNLDHFKYYVSIKIYYLSPKLFLSS</sequence>
<dbReference type="GO" id="GO:0015629">
    <property type="term" value="C:actin cytoskeleton"/>
    <property type="evidence" value="ECO:0007669"/>
    <property type="project" value="TreeGrafter"/>
</dbReference>
<evidence type="ECO:0000313" key="5">
    <source>
        <dbReference type="Proteomes" id="UP000549394"/>
    </source>
</evidence>
<name>A0A7I8VTA4_9ANNE</name>
<dbReference type="PROSITE" id="PS50005">
    <property type="entry name" value="TPR"/>
    <property type="match status" value="1"/>
</dbReference>
<dbReference type="OrthoDB" id="2115703at2759"/>
<keyword evidence="2" id="KW-0175">Coiled coil</keyword>
<dbReference type="Gene3D" id="1.25.40.10">
    <property type="entry name" value="Tetratricopeptide repeat domain"/>
    <property type="match status" value="2"/>
</dbReference>
<dbReference type="AlphaFoldDB" id="A0A7I8VTA4"/>
<gene>
    <name evidence="4" type="ORF">DGYR_LOCUS6328</name>
</gene>
<dbReference type="SMART" id="SM00028">
    <property type="entry name" value="TPR"/>
    <property type="match status" value="6"/>
</dbReference>
<dbReference type="PANTHER" id="PTHR16091:SF1">
    <property type="entry name" value="TETRATRICOPEPTIDE REPEAT PROTEIN 17"/>
    <property type="match status" value="1"/>
</dbReference>
<dbReference type="EMBL" id="CAJFCJ010000007">
    <property type="protein sequence ID" value="CAD5117844.1"/>
    <property type="molecule type" value="Genomic_DNA"/>
</dbReference>
<dbReference type="GO" id="GO:0005737">
    <property type="term" value="C:cytoplasm"/>
    <property type="evidence" value="ECO:0007669"/>
    <property type="project" value="TreeGrafter"/>
</dbReference>
<dbReference type="InterPro" id="IPR052630">
    <property type="entry name" value="TTC17"/>
</dbReference>
<feature type="coiled-coil region" evidence="2">
    <location>
        <begin position="325"/>
        <end position="352"/>
    </location>
</feature>
<accession>A0A7I8VTA4</accession>
<feature type="signal peptide" evidence="3">
    <location>
        <begin position="1"/>
        <end position="22"/>
    </location>
</feature>